<keyword evidence="1" id="KW-0732">Signal</keyword>
<dbReference type="InterPro" id="IPR001254">
    <property type="entry name" value="Trypsin_dom"/>
</dbReference>
<dbReference type="PROSITE" id="PS50240">
    <property type="entry name" value="TRYPSIN_DOM"/>
    <property type="match status" value="1"/>
</dbReference>
<keyword evidence="4" id="KW-1185">Reference proteome</keyword>
<gene>
    <name evidence="3" type="ordered locus">Dshi_2202</name>
</gene>
<evidence type="ECO:0000313" key="3">
    <source>
        <dbReference type="EMBL" id="ABV93938.1"/>
    </source>
</evidence>
<protein>
    <recommendedName>
        <fullName evidence="2">Peptidase S1 domain-containing protein</fullName>
    </recommendedName>
</protein>
<dbReference type="KEGG" id="dsh:Dshi_2202"/>
<feature type="chain" id="PRO_5002723042" description="Peptidase S1 domain-containing protein" evidence="1">
    <location>
        <begin position="23"/>
        <end position="305"/>
    </location>
</feature>
<dbReference type="Proteomes" id="UP000006833">
    <property type="component" value="Chromosome"/>
</dbReference>
<dbReference type="GO" id="GO:0006508">
    <property type="term" value="P:proteolysis"/>
    <property type="evidence" value="ECO:0007669"/>
    <property type="project" value="InterPro"/>
</dbReference>
<dbReference type="InterPro" id="IPR009003">
    <property type="entry name" value="Peptidase_S1_PA"/>
</dbReference>
<feature type="domain" description="Peptidase S1" evidence="2">
    <location>
        <begin position="37"/>
        <end position="291"/>
    </location>
</feature>
<dbReference type="PROSITE" id="PS00134">
    <property type="entry name" value="TRYPSIN_HIS"/>
    <property type="match status" value="1"/>
</dbReference>
<dbReference type="RefSeq" id="WP_012178869.1">
    <property type="nucleotide sequence ID" value="NC_009952.1"/>
</dbReference>
<dbReference type="GO" id="GO:0004252">
    <property type="term" value="F:serine-type endopeptidase activity"/>
    <property type="evidence" value="ECO:0007669"/>
    <property type="project" value="InterPro"/>
</dbReference>
<dbReference type="AlphaFoldDB" id="A8LR15"/>
<sequence length="305" mass="32314">MPTGLRLLLALCVLLLPAAAPAEVRDDANTPAANAVVSLGRCTGTLITPTVILTAAHCIAPHQRLPALDSAPPRCARFPQQHEISKEPHEDPFAWTTFPTRAAPVARFGTDSASRRISMKAEAYSLPACADMALLRLSHDVPSAVATPLPVLVTGPEGLPPPWRDFPLRHAGWGAASVEELDGAVRQTGTVRPWTENACTLFALPPVRPNGARILTGDSGSPLLAMLETPQGPQEHVIAVLFASGTPDIATCGPPALRVPQRHGAYTATWRKALPESDATDLGAWLTHHAPDAVRTWPDLTPPPG</sequence>
<dbReference type="HOGENOM" id="CLU_911317_0_0_5"/>
<evidence type="ECO:0000313" key="4">
    <source>
        <dbReference type="Proteomes" id="UP000006833"/>
    </source>
</evidence>
<dbReference type="PRINTS" id="PR00722">
    <property type="entry name" value="CHYMOTRYPSIN"/>
</dbReference>
<proteinExistence type="predicted"/>
<evidence type="ECO:0000259" key="2">
    <source>
        <dbReference type="PROSITE" id="PS50240"/>
    </source>
</evidence>
<dbReference type="SUPFAM" id="SSF50494">
    <property type="entry name" value="Trypsin-like serine proteases"/>
    <property type="match status" value="1"/>
</dbReference>
<organism evidence="3 4">
    <name type="scientific">Dinoroseobacter shibae (strain DSM 16493 / NCIMB 14021 / DFL 12)</name>
    <dbReference type="NCBI Taxonomy" id="398580"/>
    <lineage>
        <taxon>Bacteria</taxon>
        <taxon>Pseudomonadati</taxon>
        <taxon>Pseudomonadota</taxon>
        <taxon>Alphaproteobacteria</taxon>
        <taxon>Rhodobacterales</taxon>
        <taxon>Roseobacteraceae</taxon>
        <taxon>Dinoroseobacter</taxon>
    </lineage>
</organism>
<accession>A8LR15</accession>
<dbReference type="eggNOG" id="COG3591">
    <property type="taxonomic scope" value="Bacteria"/>
</dbReference>
<reference evidence="4" key="1">
    <citation type="journal article" date="2010" name="ISME J.">
        <title>The complete genome sequence of the algal symbiont Dinoroseobacter shibae: a hitchhiker's guide to life in the sea.</title>
        <authorList>
            <person name="Wagner-Dobler I."/>
            <person name="Ballhausen B."/>
            <person name="Berger M."/>
            <person name="Brinkhoff T."/>
            <person name="Buchholz I."/>
            <person name="Bunk B."/>
            <person name="Cypionka H."/>
            <person name="Daniel R."/>
            <person name="Drepper T."/>
            <person name="Gerdts G."/>
            <person name="Hahnke S."/>
            <person name="Han C."/>
            <person name="Jahn D."/>
            <person name="Kalhoefer D."/>
            <person name="Kiss H."/>
            <person name="Klenk H.P."/>
            <person name="Kyrpides N."/>
            <person name="Liebl W."/>
            <person name="Liesegang H."/>
            <person name="Meincke L."/>
            <person name="Pati A."/>
            <person name="Petersen J."/>
            <person name="Piekarski T."/>
            <person name="Pommerenke C."/>
            <person name="Pradella S."/>
            <person name="Pukall R."/>
            <person name="Rabus R."/>
            <person name="Stackebrandt E."/>
            <person name="Thole S."/>
            <person name="Thompson L."/>
            <person name="Tielen P."/>
            <person name="Tomasch J."/>
            <person name="von Jan M."/>
            <person name="Wanphrut N."/>
            <person name="Wichels A."/>
            <person name="Zech H."/>
            <person name="Simon M."/>
        </authorList>
    </citation>
    <scope>NUCLEOTIDE SEQUENCE [LARGE SCALE GENOMIC DNA]</scope>
    <source>
        <strain evidence="4">DSM 16493 / NCIMB 14021 / DFL 12</strain>
    </source>
</reference>
<name>A8LR15_DINSH</name>
<feature type="signal peptide" evidence="1">
    <location>
        <begin position="1"/>
        <end position="22"/>
    </location>
</feature>
<dbReference type="STRING" id="398580.Dshi_2202"/>
<dbReference type="InterPro" id="IPR018114">
    <property type="entry name" value="TRYPSIN_HIS"/>
</dbReference>
<dbReference type="OrthoDB" id="267336at2"/>
<evidence type="ECO:0000256" key="1">
    <source>
        <dbReference type="SAM" id="SignalP"/>
    </source>
</evidence>
<dbReference type="InterPro" id="IPR001314">
    <property type="entry name" value="Peptidase_S1A"/>
</dbReference>
<dbReference type="EMBL" id="CP000830">
    <property type="protein sequence ID" value="ABV93938.1"/>
    <property type="molecule type" value="Genomic_DNA"/>
</dbReference>
<dbReference type="InterPro" id="IPR043504">
    <property type="entry name" value="Peptidase_S1_PA_chymotrypsin"/>
</dbReference>
<dbReference type="Gene3D" id="2.40.10.10">
    <property type="entry name" value="Trypsin-like serine proteases"/>
    <property type="match status" value="1"/>
</dbReference>